<accession>G3NA18</accession>
<reference evidence="2" key="2">
    <citation type="submission" date="2024-04" db="UniProtKB">
        <authorList>
            <consortium name="Ensembl"/>
        </authorList>
    </citation>
    <scope>IDENTIFICATION</scope>
</reference>
<name>G3NA18_GASAC</name>
<dbReference type="eggNOG" id="ENOG502STUG">
    <property type="taxonomic scope" value="Eukaryota"/>
</dbReference>
<feature type="region of interest" description="Disordered" evidence="1">
    <location>
        <begin position="1"/>
        <end position="27"/>
    </location>
</feature>
<dbReference type="Gene3D" id="3.30.390.130">
    <property type="match status" value="1"/>
</dbReference>
<dbReference type="InParanoid" id="G3NA18"/>
<feature type="compositionally biased region" description="Basic and acidic residues" evidence="1">
    <location>
        <begin position="8"/>
        <end position="20"/>
    </location>
</feature>
<dbReference type="AlphaFoldDB" id="G3NA18"/>
<dbReference type="Bgee" id="ENSGACG00000001655">
    <property type="expression patterns" value="Expressed in pharyngeal gill and 2 other cell types or tissues"/>
</dbReference>
<dbReference type="STRING" id="69293.ENSGACP00000002160"/>
<sequence length="182" mass="20175">MGSGQSSDKLHCNRYLDGKGPRPLSQQATYDMKGKNRGLNDCQPEGHMTWMILPRDLPGFPEDHTLHVDFTFPDGIQTECRVMKPLHQKHVGSRLTHVSSCRRNSPTLAGPTRGCSAPLTCPTTGTAGRFCSSWTRLSCSSSCLPSPPMQTDRTPSPQLPSPLKREQTKALTDIQTVTTWRR</sequence>
<protein>
    <submittedName>
        <fullName evidence="2">Uncharacterized protein</fullName>
    </submittedName>
</protein>
<dbReference type="InterPro" id="IPR039399">
    <property type="entry name" value="Deltex_C_sf"/>
</dbReference>
<evidence type="ECO:0000313" key="2">
    <source>
        <dbReference type="Ensembl" id="ENSGACP00000002160.1"/>
    </source>
</evidence>
<evidence type="ECO:0000256" key="1">
    <source>
        <dbReference type="SAM" id="MobiDB-lite"/>
    </source>
</evidence>
<feature type="region of interest" description="Disordered" evidence="1">
    <location>
        <begin position="145"/>
        <end position="170"/>
    </location>
</feature>
<proteinExistence type="predicted"/>
<organism evidence="2">
    <name type="scientific">Gasterosteus aculeatus</name>
    <name type="common">Three-spined stickleback</name>
    <dbReference type="NCBI Taxonomy" id="69293"/>
    <lineage>
        <taxon>Eukaryota</taxon>
        <taxon>Metazoa</taxon>
        <taxon>Chordata</taxon>
        <taxon>Craniata</taxon>
        <taxon>Vertebrata</taxon>
        <taxon>Euteleostomi</taxon>
        <taxon>Actinopterygii</taxon>
        <taxon>Neopterygii</taxon>
        <taxon>Teleostei</taxon>
        <taxon>Neoteleostei</taxon>
        <taxon>Acanthomorphata</taxon>
        <taxon>Eupercaria</taxon>
        <taxon>Perciformes</taxon>
        <taxon>Cottioidei</taxon>
        <taxon>Gasterosteales</taxon>
        <taxon>Gasterosteidae</taxon>
        <taxon>Gasterosteus</taxon>
    </lineage>
</organism>
<reference evidence="2" key="1">
    <citation type="submission" date="2006-01" db="EMBL/GenBank/DDBJ databases">
        <authorList>
            <person name="Lindblad-Toh K."/>
            <person name="Mauceli E."/>
            <person name="Grabherr M."/>
            <person name="Chang J.L."/>
            <person name="Lander E.S."/>
        </authorList>
    </citation>
    <scope>NUCLEOTIDE SEQUENCE [LARGE SCALE GENOMIC DNA]</scope>
</reference>
<dbReference type="Ensembl" id="ENSGACT00000002166.1">
    <property type="protein sequence ID" value="ENSGACP00000002160.1"/>
    <property type="gene ID" value="ENSGACG00000001655.1"/>
</dbReference>